<organism evidence="1 2">
    <name type="scientific">Lentilactobacillus fungorum</name>
    <dbReference type="NCBI Taxonomy" id="2201250"/>
    <lineage>
        <taxon>Bacteria</taxon>
        <taxon>Bacillati</taxon>
        <taxon>Bacillota</taxon>
        <taxon>Bacilli</taxon>
        <taxon>Lactobacillales</taxon>
        <taxon>Lactobacillaceae</taxon>
        <taxon>Lentilactobacillus</taxon>
    </lineage>
</organism>
<sequence>MSAKDDVIMELKRTNRLLRLLILINVYGNENSVLDRNIMNSIKLLDNNYSAQTLFESKKEQN</sequence>
<dbReference type="Proteomes" id="UP000604765">
    <property type="component" value="Unassembled WGS sequence"/>
</dbReference>
<keyword evidence="2" id="KW-1185">Reference proteome</keyword>
<accession>A0ABQ3VVQ6</accession>
<dbReference type="RefSeq" id="WP_203629016.1">
    <property type="nucleotide sequence ID" value="NZ_BNJR01000004.1"/>
</dbReference>
<reference evidence="1 2" key="1">
    <citation type="journal article" date="2021" name="Int. J. Syst. Evol. Microbiol.">
        <title>Lentilactobacillus fungorum sp. nov., isolated from spent mushroom substrates.</title>
        <authorList>
            <person name="Tohno M."/>
            <person name="Tanizawa Y."/>
            <person name="Kojima Y."/>
            <person name="Sakamoto M."/>
            <person name="Ohkuma M."/>
            <person name="Kobayashi H."/>
        </authorList>
    </citation>
    <scope>NUCLEOTIDE SEQUENCE [LARGE SCALE GENOMIC DNA]</scope>
    <source>
        <strain evidence="1 2">YK48G</strain>
    </source>
</reference>
<evidence type="ECO:0000313" key="2">
    <source>
        <dbReference type="Proteomes" id="UP000604765"/>
    </source>
</evidence>
<comment type="caution">
    <text evidence="1">The sequence shown here is derived from an EMBL/GenBank/DDBJ whole genome shotgun (WGS) entry which is preliminary data.</text>
</comment>
<protein>
    <submittedName>
        <fullName evidence="1">Uncharacterized protein</fullName>
    </submittedName>
</protein>
<proteinExistence type="predicted"/>
<name>A0ABQ3VVQ6_9LACO</name>
<dbReference type="EMBL" id="BNJR01000004">
    <property type="protein sequence ID" value="GHP12967.1"/>
    <property type="molecule type" value="Genomic_DNA"/>
</dbReference>
<evidence type="ECO:0000313" key="1">
    <source>
        <dbReference type="EMBL" id="GHP12967.1"/>
    </source>
</evidence>
<gene>
    <name evidence="1" type="ORF">YK48G_03920</name>
</gene>